<dbReference type="Gene3D" id="2.60.120.260">
    <property type="entry name" value="Galactose-binding domain-like"/>
    <property type="match status" value="1"/>
</dbReference>
<proteinExistence type="predicted"/>
<keyword evidence="2" id="KW-1185">Reference proteome</keyword>
<dbReference type="RefSeq" id="WP_191617200.1">
    <property type="nucleotide sequence ID" value="NZ_JACYFG010000032.1"/>
</dbReference>
<gene>
    <name evidence="1" type="ORF">IEN85_11325</name>
</gene>
<accession>A0A927F876</accession>
<evidence type="ECO:0000313" key="2">
    <source>
        <dbReference type="Proteomes" id="UP000622317"/>
    </source>
</evidence>
<dbReference type="AlphaFoldDB" id="A0A927F876"/>
<sequence>MKRFITPLALAIVSPSIGQTLYHESNGIVIMEAENTASPLGQWIKESSDPNFTGEGYLRFDGNIYTHGPAISPLEYQFRIHTPGLYYLQLRCAETNQIIDGEHRDDVSNDCYVRVDGDYEASPNAGDNHTDDAPLSLLKNNTKFFGGKNDGSFVWQGGYENNFQGRLDPGGHQNKRVAIYKFKAGETYTLVIHGRSKAFKIDRIAFNHAELPDSAVRSLTLAETVTPPTTALEEWRMLHFGTKEGTGNAASTFDANRDGESNLLEFATGQDPFATTVAEKDISINGETIELRYSRALDAVESDLLFTVFWSETLHPESWSTAGVSQFVEQQSDGIQTVLATIPMEESKRRLARLSVSE</sequence>
<protein>
    <submittedName>
        <fullName evidence="1">Uncharacterized protein</fullName>
    </submittedName>
</protein>
<evidence type="ECO:0000313" key="1">
    <source>
        <dbReference type="EMBL" id="MBD5780082.1"/>
    </source>
</evidence>
<dbReference type="EMBL" id="JACYFG010000032">
    <property type="protein sequence ID" value="MBD5780082.1"/>
    <property type="molecule type" value="Genomic_DNA"/>
</dbReference>
<name>A0A927F876_9BACT</name>
<reference evidence="1" key="1">
    <citation type="submission" date="2020-09" db="EMBL/GenBank/DDBJ databases">
        <title>Pelagicoccus enzymogenes sp. nov. with an EPS production, isolated from marine sediment.</title>
        <authorList>
            <person name="Feng X."/>
        </authorList>
    </citation>
    <scope>NUCLEOTIDE SEQUENCE</scope>
    <source>
        <strain evidence="1">NFK12</strain>
    </source>
</reference>
<dbReference type="Proteomes" id="UP000622317">
    <property type="component" value="Unassembled WGS sequence"/>
</dbReference>
<organism evidence="1 2">
    <name type="scientific">Pelagicoccus enzymogenes</name>
    <dbReference type="NCBI Taxonomy" id="2773457"/>
    <lineage>
        <taxon>Bacteria</taxon>
        <taxon>Pseudomonadati</taxon>
        <taxon>Verrucomicrobiota</taxon>
        <taxon>Opitutia</taxon>
        <taxon>Puniceicoccales</taxon>
        <taxon>Pelagicoccaceae</taxon>
        <taxon>Pelagicoccus</taxon>
    </lineage>
</organism>
<comment type="caution">
    <text evidence="1">The sequence shown here is derived from an EMBL/GenBank/DDBJ whole genome shotgun (WGS) entry which is preliminary data.</text>
</comment>